<dbReference type="Proteomes" id="UP001205080">
    <property type="component" value="Unassembled WGS sequence"/>
</dbReference>
<keyword evidence="1" id="KW-1133">Transmembrane helix</keyword>
<keyword evidence="1" id="KW-0472">Membrane</keyword>
<dbReference type="RefSeq" id="WP_256001286.1">
    <property type="nucleotide sequence ID" value="NZ_JAGPYW010000013.1"/>
</dbReference>
<feature type="transmembrane region" description="Helical" evidence="1">
    <location>
        <begin position="53"/>
        <end position="73"/>
    </location>
</feature>
<comment type="caution">
    <text evidence="2">The sequence shown here is derived from an EMBL/GenBank/DDBJ whole genome shotgun (WGS) entry which is preliminary data.</text>
</comment>
<evidence type="ECO:0000313" key="2">
    <source>
        <dbReference type="EMBL" id="MCQ4614977.1"/>
    </source>
</evidence>
<name>A0ABD4TRP0_9CORY</name>
<accession>A0ABD4TRP0</accession>
<keyword evidence="1" id="KW-0812">Transmembrane</keyword>
<dbReference type="EMBL" id="JAGPYW010000013">
    <property type="protein sequence ID" value="MCQ4614977.1"/>
    <property type="molecule type" value="Genomic_DNA"/>
</dbReference>
<dbReference type="AlphaFoldDB" id="A0ABD4TRP0"/>
<sequence length="78" mass="8590">MHVGKELVPVDDQTQGWASKLLTASWVLLTIFVVVGGLFFWVMGGAKGEDLGALTWTIAFCSMIALMTIRQYLLAERS</sequence>
<evidence type="ECO:0000256" key="1">
    <source>
        <dbReference type="SAM" id="Phobius"/>
    </source>
</evidence>
<proteinExistence type="predicted"/>
<gene>
    <name evidence="2" type="ORF">KBX22_09580</name>
</gene>
<evidence type="ECO:0000313" key="3">
    <source>
        <dbReference type="Proteomes" id="UP001205080"/>
    </source>
</evidence>
<protein>
    <recommendedName>
        <fullName evidence="4">DUF2631 domain-containing protein</fullName>
    </recommendedName>
</protein>
<evidence type="ECO:0008006" key="4">
    <source>
        <dbReference type="Google" id="ProtNLM"/>
    </source>
</evidence>
<feature type="transmembrane region" description="Helical" evidence="1">
    <location>
        <begin position="21"/>
        <end position="41"/>
    </location>
</feature>
<organism evidence="2 3">
    <name type="scientific">Corynebacterium pseudogenitalium</name>
    <dbReference type="NCBI Taxonomy" id="38303"/>
    <lineage>
        <taxon>Bacteria</taxon>
        <taxon>Bacillati</taxon>
        <taxon>Actinomycetota</taxon>
        <taxon>Actinomycetes</taxon>
        <taxon>Mycobacteriales</taxon>
        <taxon>Corynebacteriaceae</taxon>
        <taxon>Corynebacterium</taxon>
    </lineage>
</organism>
<reference evidence="2 3" key="1">
    <citation type="submission" date="2021-04" db="EMBL/GenBank/DDBJ databases">
        <title>Corynebacterium genitalium sp. nov. and Corynebacterium genitalium sp. nov., two new species of the genus Corynebacterium.</title>
        <authorList>
            <person name="Jaen-Luchoro D."/>
            <person name="Pinyeiro-Iglesias B."/>
            <person name="Al-Shaer S."/>
            <person name="Karlsson R."/>
            <person name="Gonzales-Siles L."/>
            <person name="Cardew S."/>
            <person name="Jensie-Markopolous S."/>
            <person name="Ohlen M."/>
            <person name="Inganas E."/>
            <person name="Moore E.R.B."/>
        </authorList>
    </citation>
    <scope>NUCLEOTIDE SEQUENCE [LARGE SCALE GENOMIC DNA]</scope>
    <source>
        <strain evidence="2 3">CCUG 55013</strain>
    </source>
</reference>